<comment type="caution">
    <text evidence="2">The sequence shown here is derived from an EMBL/GenBank/DDBJ whole genome shotgun (WGS) entry which is preliminary data.</text>
</comment>
<evidence type="ECO:0000313" key="2">
    <source>
        <dbReference type="EMBL" id="THD08125.1"/>
    </source>
</evidence>
<dbReference type="Gene3D" id="3.30.390.30">
    <property type="match status" value="1"/>
</dbReference>
<organism evidence="2 3">
    <name type="scientific">Metallibacterium scheffleri</name>
    <dbReference type="NCBI Taxonomy" id="993689"/>
    <lineage>
        <taxon>Bacteria</taxon>
        <taxon>Pseudomonadati</taxon>
        <taxon>Pseudomonadota</taxon>
        <taxon>Gammaproteobacteria</taxon>
        <taxon>Lysobacterales</taxon>
        <taxon>Rhodanobacteraceae</taxon>
        <taxon>Metallibacterium</taxon>
    </lineage>
</organism>
<dbReference type="Proteomes" id="UP000307749">
    <property type="component" value="Unassembled WGS sequence"/>
</dbReference>
<proteinExistence type="predicted"/>
<name>A0A4S3KHF0_9GAMM</name>
<dbReference type="AlphaFoldDB" id="A0A4S3KHF0"/>
<dbReference type="InterPro" id="IPR016156">
    <property type="entry name" value="FAD/NAD-linked_Rdtase_dimer_sf"/>
</dbReference>
<dbReference type="EMBL" id="MWQO01000052">
    <property type="protein sequence ID" value="THD08125.1"/>
    <property type="molecule type" value="Genomic_DNA"/>
</dbReference>
<evidence type="ECO:0000313" key="3">
    <source>
        <dbReference type="Proteomes" id="UP000307749"/>
    </source>
</evidence>
<evidence type="ECO:0000259" key="1">
    <source>
        <dbReference type="Pfam" id="PF02852"/>
    </source>
</evidence>
<gene>
    <name evidence="2" type="ORF">B1806_13790</name>
</gene>
<dbReference type="RefSeq" id="WP_081127795.1">
    <property type="nucleotide sequence ID" value="NZ_DAHXOC010000016.1"/>
</dbReference>
<accession>A0A4S3KHF0</accession>
<reference evidence="2 3" key="1">
    <citation type="submission" date="2017-02" db="EMBL/GenBank/DDBJ databases">
        <title>Whole genome sequencing of Metallibacterium scheffleri DSM 24874 (T).</title>
        <authorList>
            <person name="Kumar S."/>
            <person name="Patil P."/>
            <person name="Patil P.B."/>
        </authorList>
    </citation>
    <scope>NUCLEOTIDE SEQUENCE [LARGE SCALE GENOMIC DNA]</scope>
    <source>
        <strain evidence="2 3">DSM 24874</strain>
    </source>
</reference>
<dbReference type="Pfam" id="PF02852">
    <property type="entry name" value="Pyr_redox_dim"/>
    <property type="match status" value="1"/>
</dbReference>
<dbReference type="PRINTS" id="PR00411">
    <property type="entry name" value="PNDRDTASEI"/>
</dbReference>
<dbReference type="SUPFAM" id="SSF55424">
    <property type="entry name" value="FAD/NAD-linked reductases, dimerisation (C-terminal) domain"/>
    <property type="match status" value="1"/>
</dbReference>
<dbReference type="InterPro" id="IPR004099">
    <property type="entry name" value="Pyr_nucl-diS_OxRdtase_dimer"/>
</dbReference>
<protein>
    <recommendedName>
        <fullName evidence="1">Pyridine nucleotide-disulphide oxidoreductase dimerisation domain-containing protein</fullName>
    </recommendedName>
</protein>
<feature type="domain" description="Pyridine nucleotide-disulphide oxidoreductase dimerisation" evidence="1">
    <location>
        <begin position="8"/>
        <end position="56"/>
    </location>
</feature>
<keyword evidence="3" id="KW-1185">Reference proteome</keyword>
<dbReference type="STRING" id="993689.GCA_002077135_02268"/>
<sequence>MSLPPPRQDEFVGMHALIEGASGPIGESALVVRHGLTLEQLAQAIHSHPTLTESMGVLARQTLARLQGLATHAHHPVP</sequence>